<dbReference type="VEuPathDB" id="CryptoDB:cubi_03056"/>
<dbReference type="RefSeq" id="XP_028876070.1">
    <property type="nucleotide sequence ID" value="XM_029020069.1"/>
</dbReference>
<dbReference type="EMBL" id="LRBP01000008">
    <property type="protein sequence ID" value="OII74925.1"/>
    <property type="molecule type" value="Genomic_DNA"/>
</dbReference>
<dbReference type="AlphaFoldDB" id="A0A1J4MPX0"/>
<gene>
    <name evidence="2" type="ORF">cubi_03056</name>
</gene>
<evidence type="ECO:0000256" key="1">
    <source>
        <dbReference type="SAM" id="SignalP"/>
    </source>
</evidence>
<keyword evidence="3" id="KW-1185">Reference proteome</keyword>
<evidence type="ECO:0000313" key="3">
    <source>
        <dbReference type="Proteomes" id="UP000186176"/>
    </source>
</evidence>
<keyword evidence="1" id="KW-0732">Signal</keyword>
<feature type="chain" id="PRO_5013017987" evidence="1">
    <location>
        <begin position="24"/>
        <end position="1268"/>
    </location>
</feature>
<accession>A0A1J4MPX0</accession>
<protein>
    <submittedName>
        <fullName evidence="2">Uncharacterized protein</fullName>
    </submittedName>
</protein>
<comment type="caution">
    <text evidence="2">The sequence shown here is derived from an EMBL/GenBank/DDBJ whole genome shotgun (WGS) entry which is preliminary data.</text>
</comment>
<organism evidence="2 3">
    <name type="scientific">Cryptosporidium ubiquitum</name>
    <dbReference type="NCBI Taxonomy" id="857276"/>
    <lineage>
        <taxon>Eukaryota</taxon>
        <taxon>Sar</taxon>
        <taxon>Alveolata</taxon>
        <taxon>Apicomplexa</taxon>
        <taxon>Conoidasida</taxon>
        <taxon>Coccidia</taxon>
        <taxon>Eucoccidiorida</taxon>
        <taxon>Eimeriorina</taxon>
        <taxon>Cryptosporidiidae</taxon>
        <taxon>Cryptosporidium</taxon>
    </lineage>
</organism>
<dbReference type="GeneID" id="39979848"/>
<dbReference type="Proteomes" id="UP000186176">
    <property type="component" value="Unassembled WGS sequence"/>
</dbReference>
<proteinExistence type="predicted"/>
<dbReference type="OrthoDB" id="338710at2759"/>
<feature type="signal peptide" evidence="1">
    <location>
        <begin position="1"/>
        <end position="23"/>
    </location>
</feature>
<name>A0A1J4MPX0_9CRYT</name>
<sequence>MSYKLQIIIIFILNLVILDHCICAEFADSLENIIKGGYNEDEFNPLFVEELNEIKNDPENKKKDNFYIRLRSGQWFALKQQVEYDSSEMGLKRVFGALPANPFSGNIFTPSLNEVELGDKYCEALLDMRNKGISAKIGLKIAKDGLIRQKFCSDAAELYFNGLRPRPATVAQKQNEIEKLGNIEYFDFATIESIHSKIDTLGISKGARPRQNSKYGSALSSQEAELITKQTLLRNFLHIVKQLHLNTLRKDPLRLREYFPGTLLQLRDAIESDDPEVVAVKLLRLGPTSDLLEQFINNHRGRRDLLLLKTNKKFQKKKSGTFDEWMDLISNTDLSAVTLPALEYLAYKHVALTPSIITLIKRLYDLIVKERGAKKNYFIPQIIEALDSLPDVVKADIRVFFELNTKHGYYRINTLEKIRSMIMIIQPLLKTFNHFSEEEFKKVLSNTGLSQNEISYFSRNISKILLTILERRRLQIKENDDDDDLLNNGPIISVNSIIEMIQKMNNSSLGAIMDHIESVVPNFTNKNMYSEATEQQRKEIEALVKLPSSPIISKQLYKESVLRPLLTDAIPNEYGMLDKFIRGFYILMTETGVRLQFYLRNGFEDKALDVNEDKYKSNKVFLEDNMRHNSELWFGSMKVLLEESLFPYELATRRLLQYIKECKIGFKFGYNEEELKKRSSEITQEYLQKLLDNFESVKLTEKKLNPIFIGEKGNMLLLPNRRHHLINYIFQKDGGSLYKILKNEKLDQILVGLVDLLEEIQIPKKEEVNIEGPYWDREKNEWVNADKMKKNDVEVIYEPQKVTDLPINREQEWERIALFSKWSEFVKGIPINSIPNGFKFSFGLYSNFIYFCQRGIRELAYRLIVRDKPTNTEPEGKYWEYLPRNKYSILINADNSKAREEKVLSFCSAVYISIYSEKGIPSEYKGSLPNVWSKETDKYEKEAFITPKDKSKKLRYHLDDVNEQWSFIATEARKPGIFTAPTIPTDSSLLGDVWRKLYVDHHIATSSVNEVDAKISILADMCSRAIQSLRQKKNYYGEQLYKMVYDGENSIEIFCHDVSRRWFSQWPSDISNDMLLSSQPDNHENQALKPFDRSYLKSKKPAERNIREGFSRTTKNISPIVMEEFNFNKILKKAHSMDEIPSELCDESVRESCSHRMAGSSVTYSTSSVNLGSGSMLLNTDEIKGANRRKKYTEKKQKNNPSEDFLSRNKIINIRDILDLPEPISKNRKATSNTISKIKVAENESAINRKKFSTKDTKTNKTFSELID</sequence>
<reference evidence="2 3" key="1">
    <citation type="submission" date="2016-10" db="EMBL/GenBank/DDBJ databases">
        <title>Reductive evolution of mitochondrial metabolism and differential evolution of invasion-related proteins in Cryptosporidium.</title>
        <authorList>
            <person name="Liu S."/>
            <person name="Roellig D.M."/>
            <person name="Guo Y."/>
            <person name="Li N."/>
            <person name="Frace M.A."/>
            <person name="Tang K."/>
            <person name="Zhang L."/>
            <person name="Feng Y."/>
            <person name="Xiao L."/>
        </authorList>
    </citation>
    <scope>NUCLEOTIDE SEQUENCE [LARGE SCALE GENOMIC DNA]</scope>
    <source>
        <strain evidence="2">39726</strain>
    </source>
</reference>
<evidence type="ECO:0000313" key="2">
    <source>
        <dbReference type="EMBL" id="OII74925.1"/>
    </source>
</evidence>